<feature type="transmembrane region" description="Helical" evidence="6">
    <location>
        <begin position="297"/>
        <end position="322"/>
    </location>
</feature>
<evidence type="ECO:0000256" key="1">
    <source>
        <dbReference type="ARBA" id="ARBA00004651"/>
    </source>
</evidence>
<feature type="transmembrane region" description="Helical" evidence="6">
    <location>
        <begin position="388"/>
        <end position="410"/>
    </location>
</feature>
<evidence type="ECO:0000313" key="8">
    <source>
        <dbReference type="Proteomes" id="UP000229740"/>
    </source>
</evidence>
<keyword evidence="2" id="KW-1003">Cell membrane</keyword>
<gene>
    <name evidence="7" type="ORF">CSB45_04925</name>
</gene>
<dbReference type="Pfam" id="PF13440">
    <property type="entry name" value="Polysacc_synt_3"/>
    <property type="match status" value="1"/>
</dbReference>
<keyword evidence="3 6" id="KW-0812">Transmembrane</keyword>
<feature type="transmembrane region" description="Helical" evidence="6">
    <location>
        <begin position="422"/>
        <end position="441"/>
    </location>
</feature>
<feature type="transmembrane region" description="Helical" evidence="6">
    <location>
        <begin position="453"/>
        <end position="471"/>
    </location>
</feature>
<keyword evidence="4 6" id="KW-1133">Transmembrane helix</keyword>
<evidence type="ECO:0000256" key="4">
    <source>
        <dbReference type="ARBA" id="ARBA00022989"/>
    </source>
</evidence>
<dbReference type="AlphaFoldDB" id="A0A2G6E7J7"/>
<dbReference type="Proteomes" id="UP000229740">
    <property type="component" value="Unassembled WGS sequence"/>
</dbReference>
<dbReference type="PANTHER" id="PTHR30250:SF11">
    <property type="entry name" value="O-ANTIGEN TRANSPORTER-RELATED"/>
    <property type="match status" value="1"/>
</dbReference>
<feature type="transmembrane region" description="Helical" evidence="6">
    <location>
        <begin position="181"/>
        <end position="199"/>
    </location>
</feature>
<feature type="transmembrane region" description="Helical" evidence="6">
    <location>
        <begin position="84"/>
        <end position="106"/>
    </location>
</feature>
<sequence>MLRKTVKELGFHSLLYMVGGLASSLASIVLLPVYTRYLSPEDYGIIEIIDSIRSLLIVILLAGFVPATAKFYKSSESLDEQKAVVGTSFWFICISSLLWSLGLFFFNRTASRLLLGEASLAVFINLGIVLLFFQAMLTTGNNYLNIQKKSKLFLVASLLKLVLNIGANLLFIVVMHLGAKGMLYGELLSTGVVGLWLIIYVGRHNSFPLRLSMLRSMMKFGLPFIPNALSSSLMHRVDRYLLRELGSLSDVGIYGLGYRFPFMLNFLILGSFGRIWNAAAMYEIAKQEHYQRTFAKITTYFMTLYVVCQYSMIVMAPTMIKIIAAPDYFEAWKIVQIVGLGMCLYSFHQFFIIGAFIKNKTWYLPIAYTLSAAVNIALNWLLIPRYGYIAAAWTTVATYAVFSFSGYALFQKIYPIPFEFRRLTVLFVLGSALALLNNLYFFPDAVLECLKELVFAAAFPLILLISPYLNCEERGSLREELHKIHPGLAALYSTLRRS</sequence>
<dbReference type="PANTHER" id="PTHR30250">
    <property type="entry name" value="PST FAMILY PREDICTED COLANIC ACID TRANSPORTER"/>
    <property type="match status" value="1"/>
</dbReference>
<comment type="subcellular location">
    <subcellularLocation>
        <location evidence="1">Cell membrane</location>
        <topology evidence="1">Multi-pass membrane protein</topology>
    </subcellularLocation>
</comment>
<evidence type="ECO:0000256" key="6">
    <source>
        <dbReference type="SAM" id="Phobius"/>
    </source>
</evidence>
<feature type="transmembrane region" description="Helical" evidence="6">
    <location>
        <begin position="257"/>
        <end position="276"/>
    </location>
</feature>
<reference evidence="7 8" key="1">
    <citation type="submission" date="2017-10" db="EMBL/GenBank/DDBJ databases">
        <title>Novel microbial diversity and functional potential in the marine mammal oral microbiome.</title>
        <authorList>
            <person name="Dudek N.K."/>
            <person name="Sun C.L."/>
            <person name="Burstein D."/>
            <person name="Kantor R.S."/>
            <person name="Aliaga Goltsman D.S."/>
            <person name="Bik E.M."/>
            <person name="Thomas B.C."/>
            <person name="Banfield J.F."/>
            <person name="Relman D.A."/>
        </authorList>
    </citation>
    <scope>NUCLEOTIDE SEQUENCE [LARGE SCALE GENOMIC DNA]</scope>
    <source>
        <strain evidence="7">DOLZORAL124_49_17</strain>
    </source>
</reference>
<dbReference type="GO" id="GO:0005886">
    <property type="term" value="C:plasma membrane"/>
    <property type="evidence" value="ECO:0007669"/>
    <property type="project" value="UniProtKB-SubCell"/>
</dbReference>
<name>A0A2G6E7J7_9BACT</name>
<accession>A0A2G6E7J7</accession>
<comment type="caution">
    <text evidence="7">The sequence shown here is derived from an EMBL/GenBank/DDBJ whole genome shotgun (WGS) entry which is preliminary data.</text>
</comment>
<feature type="transmembrane region" description="Helical" evidence="6">
    <location>
        <begin position="12"/>
        <end position="34"/>
    </location>
</feature>
<feature type="transmembrane region" description="Helical" evidence="6">
    <location>
        <begin position="118"/>
        <end position="140"/>
    </location>
</feature>
<evidence type="ECO:0000313" key="7">
    <source>
        <dbReference type="EMBL" id="PID58035.1"/>
    </source>
</evidence>
<feature type="transmembrane region" description="Helical" evidence="6">
    <location>
        <begin position="362"/>
        <end position="382"/>
    </location>
</feature>
<dbReference type="EMBL" id="PDPS01000024">
    <property type="protein sequence ID" value="PID58035.1"/>
    <property type="molecule type" value="Genomic_DNA"/>
</dbReference>
<feature type="transmembrane region" description="Helical" evidence="6">
    <location>
        <begin position="54"/>
        <end position="72"/>
    </location>
</feature>
<evidence type="ECO:0000256" key="2">
    <source>
        <dbReference type="ARBA" id="ARBA00022475"/>
    </source>
</evidence>
<keyword evidence="5 6" id="KW-0472">Membrane</keyword>
<feature type="transmembrane region" description="Helical" evidence="6">
    <location>
        <begin position="334"/>
        <end position="357"/>
    </location>
</feature>
<feature type="transmembrane region" description="Helical" evidence="6">
    <location>
        <begin position="152"/>
        <end position="175"/>
    </location>
</feature>
<organism evidence="7 8">
    <name type="scientific">candidate division KSB3 bacterium</name>
    <dbReference type="NCBI Taxonomy" id="2044937"/>
    <lineage>
        <taxon>Bacteria</taxon>
        <taxon>candidate division KSB3</taxon>
    </lineage>
</organism>
<evidence type="ECO:0000256" key="5">
    <source>
        <dbReference type="ARBA" id="ARBA00023136"/>
    </source>
</evidence>
<proteinExistence type="predicted"/>
<dbReference type="InterPro" id="IPR050833">
    <property type="entry name" value="Poly_Biosynth_Transport"/>
</dbReference>
<protein>
    <submittedName>
        <fullName evidence="7">Uncharacterized protein</fullName>
    </submittedName>
</protein>
<evidence type="ECO:0000256" key="3">
    <source>
        <dbReference type="ARBA" id="ARBA00022692"/>
    </source>
</evidence>